<dbReference type="PROSITE" id="PS51285">
    <property type="entry name" value="AGC_KINASE_CTER"/>
    <property type="match status" value="1"/>
</dbReference>
<dbReference type="GO" id="GO:0005524">
    <property type="term" value="F:ATP binding"/>
    <property type="evidence" value="ECO:0007669"/>
    <property type="project" value="UniProtKB-UniRule"/>
</dbReference>
<keyword evidence="5" id="KW-0418">Kinase</keyword>
<evidence type="ECO:0000259" key="9">
    <source>
        <dbReference type="PROSITE" id="PS50011"/>
    </source>
</evidence>
<proteinExistence type="predicted"/>
<dbReference type="InterPro" id="IPR011009">
    <property type="entry name" value="Kinase-like_dom_sf"/>
</dbReference>
<evidence type="ECO:0000313" key="12">
    <source>
        <dbReference type="Proteomes" id="UP001161438"/>
    </source>
</evidence>
<evidence type="ECO:0000256" key="7">
    <source>
        <dbReference type="PROSITE-ProRule" id="PRU10141"/>
    </source>
</evidence>
<dbReference type="InterPro" id="IPR008271">
    <property type="entry name" value="Ser/Thr_kinase_AS"/>
</dbReference>
<feature type="binding site" evidence="7">
    <location>
        <position position="158"/>
    </location>
    <ligand>
        <name>ATP</name>
        <dbReference type="ChEBI" id="CHEBI:30616"/>
    </ligand>
</feature>
<evidence type="ECO:0000256" key="5">
    <source>
        <dbReference type="ARBA" id="ARBA00022777"/>
    </source>
</evidence>
<keyword evidence="4 7" id="KW-0547">Nucleotide-binding</keyword>
<keyword evidence="3" id="KW-0808">Transferase</keyword>
<evidence type="ECO:0000313" key="11">
    <source>
        <dbReference type="EMBL" id="CAI4037268.1"/>
    </source>
</evidence>
<dbReference type="AlphaFoldDB" id="A0AA35IVG6"/>
<dbReference type="EMBL" id="OX365758">
    <property type="protein sequence ID" value="CAI4037268.1"/>
    <property type="molecule type" value="Genomic_DNA"/>
</dbReference>
<feature type="domain" description="AGC-kinase C-terminal" evidence="10">
    <location>
        <begin position="446"/>
        <end position="525"/>
    </location>
</feature>
<evidence type="ECO:0000256" key="2">
    <source>
        <dbReference type="ARBA" id="ARBA00022553"/>
    </source>
</evidence>
<dbReference type="InterPro" id="IPR000719">
    <property type="entry name" value="Prot_kinase_dom"/>
</dbReference>
<dbReference type="InterPro" id="IPR000961">
    <property type="entry name" value="AGC-kinase_C"/>
</dbReference>
<dbReference type="InterPro" id="IPR045270">
    <property type="entry name" value="STKc_AGC"/>
</dbReference>
<dbReference type="PROSITE" id="PS50011">
    <property type="entry name" value="PROTEIN_KINASE_DOM"/>
    <property type="match status" value="1"/>
</dbReference>
<gene>
    <name evidence="11" type="primary">SMKI02G1360</name>
    <name evidence="11" type="ORF">SMKI_02G1360</name>
</gene>
<organism evidence="11 12">
    <name type="scientific">Saccharomyces mikatae IFO 1815</name>
    <dbReference type="NCBI Taxonomy" id="226126"/>
    <lineage>
        <taxon>Eukaryota</taxon>
        <taxon>Fungi</taxon>
        <taxon>Dikarya</taxon>
        <taxon>Ascomycota</taxon>
        <taxon>Saccharomycotina</taxon>
        <taxon>Saccharomycetes</taxon>
        <taxon>Saccharomycetales</taxon>
        <taxon>Saccharomycetaceae</taxon>
        <taxon>Saccharomyces</taxon>
    </lineage>
</organism>
<dbReference type="GO" id="GO:0004674">
    <property type="term" value="F:protein serine/threonine kinase activity"/>
    <property type="evidence" value="ECO:0007669"/>
    <property type="project" value="UniProtKB-KW"/>
</dbReference>
<dbReference type="Gene3D" id="3.30.200.20">
    <property type="entry name" value="Phosphorylase Kinase, domain 1"/>
    <property type="match status" value="2"/>
</dbReference>
<evidence type="ECO:0000259" key="10">
    <source>
        <dbReference type="PROSITE" id="PS51285"/>
    </source>
</evidence>
<dbReference type="FunFam" id="1.10.510.10:FF:000913">
    <property type="entry name" value="Non-specific serine/threonine protein kinase"/>
    <property type="match status" value="1"/>
</dbReference>
<dbReference type="InterPro" id="IPR017441">
    <property type="entry name" value="Protein_kinase_ATP_BS"/>
</dbReference>
<dbReference type="InterPro" id="IPR017892">
    <property type="entry name" value="Pkinase_C"/>
</dbReference>
<dbReference type="Gene3D" id="1.10.510.10">
    <property type="entry name" value="Transferase(Phosphotransferase) domain 1"/>
    <property type="match status" value="1"/>
</dbReference>
<sequence>MIFSLDEELHRMSVDDKKNDVKADYATVLYDDINHEQDSAITYEEKNMIHLSVHSNDIPLTGTIPAHGMRRRSSAYSKFPILTPPNTRRFSITGSDFIPTGMTRLSITPQDMISSNKKENELSRNLHDFKPVRVLGQGAYGKVLLVKDTNTSKLYAMKQLQKAEILISPTATESKKEDEENNSCDNNDNDNGLSKRLERTFAERSILSEIEHPNIVKLFYSFHDNSKLYLLLQYIPGGELFYHLKEHGTLDETTVSFYAAEISCALRFLHTKGVVYRDLKPENCLLNQRGHLVLTDFGLSKKSANDSVVDEEDPENVNALYSIIGTPEYCAPEILLGRAYTQNCDWYSLGCLLYDMLVGKPPYTGSNHKVIINKIQQNKQGPKIPFYLSEGMKDILNALLKRETSKRWNVDKYWTKTGINNKPIKSKKKKSGGVRTSLFTEHFIFRKIDWKLLESGQLQKTTLGPIVPVITDLELAENFDTEFTSMSYEENYADSKPINISSVSKSPDMFKGFSYKASGSYLEKYF</sequence>
<dbReference type="SMART" id="SM00220">
    <property type="entry name" value="S_TKc"/>
    <property type="match status" value="1"/>
</dbReference>
<protein>
    <submittedName>
        <fullName evidence="11">Uncharacterized protein</fullName>
    </submittedName>
</protein>
<keyword evidence="12" id="KW-1185">Reference proteome</keyword>
<dbReference type="Pfam" id="PF00433">
    <property type="entry name" value="Pkinase_C"/>
    <property type="match status" value="1"/>
</dbReference>
<evidence type="ECO:0000256" key="1">
    <source>
        <dbReference type="ARBA" id="ARBA00022527"/>
    </source>
</evidence>
<dbReference type="PANTHER" id="PTHR24351">
    <property type="entry name" value="RIBOSOMAL PROTEIN S6 KINASE"/>
    <property type="match status" value="1"/>
</dbReference>
<dbReference type="GeneID" id="80916481"/>
<reference evidence="11" key="1">
    <citation type="submission" date="2022-10" db="EMBL/GenBank/DDBJ databases">
        <authorList>
            <person name="Byrne P K."/>
        </authorList>
    </citation>
    <scope>NUCLEOTIDE SEQUENCE</scope>
    <source>
        <strain evidence="11">IFO1815</strain>
    </source>
</reference>
<feature type="domain" description="Protein kinase" evidence="9">
    <location>
        <begin position="129"/>
        <end position="419"/>
    </location>
</feature>
<name>A0AA35IVG6_SACMI</name>
<evidence type="ECO:0000256" key="3">
    <source>
        <dbReference type="ARBA" id="ARBA00022679"/>
    </source>
</evidence>
<feature type="region of interest" description="Disordered" evidence="8">
    <location>
        <begin position="171"/>
        <end position="193"/>
    </location>
</feature>
<keyword evidence="2" id="KW-0597">Phosphoprotein</keyword>
<keyword evidence="6 7" id="KW-0067">ATP-binding</keyword>
<dbReference type="SMART" id="SM00133">
    <property type="entry name" value="S_TK_X"/>
    <property type="match status" value="1"/>
</dbReference>
<accession>A0AA35IVG6</accession>
<evidence type="ECO:0000256" key="8">
    <source>
        <dbReference type="SAM" id="MobiDB-lite"/>
    </source>
</evidence>
<dbReference type="RefSeq" id="XP_056080385.1">
    <property type="nucleotide sequence ID" value="XM_056222720.1"/>
</dbReference>
<keyword evidence="1" id="KW-0723">Serine/threonine-protein kinase</keyword>
<evidence type="ECO:0000256" key="4">
    <source>
        <dbReference type="ARBA" id="ARBA00022741"/>
    </source>
</evidence>
<dbReference type="PROSITE" id="PS00107">
    <property type="entry name" value="PROTEIN_KINASE_ATP"/>
    <property type="match status" value="1"/>
</dbReference>
<dbReference type="Proteomes" id="UP001161438">
    <property type="component" value="Chromosome 2"/>
</dbReference>
<dbReference type="SUPFAM" id="SSF56112">
    <property type="entry name" value="Protein kinase-like (PK-like)"/>
    <property type="match status" value="1"/>
</dbReference>
<dbReference type="CDD" id="cd05123">
    <property type="entry name" value="STKc_AGC"/>
    <property type="match status" value="1"/>
</dbReference>
<dbReference type="Pfam" id="PF00069">
    <property type="entry name" value="Pkinase"/>
    <property type="match status" value="1"/>
</dbReference>
<dbReference type="PROSITE" id="PS00108">
    <property type="entry name" value="PROTEIN_KINASE_ST"/>
    <property type="match status" value="1"/>
</dbReference>
<evidence type="ECO:0000256" key="6">
    <source>
        <dbReference type="ARBA" id="ARBA00022840"/>
    </source>
</evidence>